<dbReference type="STRING" id="1263082.A0A068SBR0"/>
<comment type="caution">
    <text evidence="3">The sequence shown here is derived from an EMBL/GenBank/DDBJ whole genome shotgun (WGS) entry which is preliminary data.</text>
</comment>
<dbReference type="VEuPathDB" id="FungiDB:LCOR_10623.1"/>
<proteinExistence type="predicted"/>
<dbReference type="Proteomes" id="UP000027586">
    <property type="component" value="Unassembled WGS sequence"/>
</dbReference>
<evidence type="ECO:0000259" key="1">
    <source>
        <dbReference type="Pfam" id="PF14231"/>
    </source>
</evidence>
<name>A0A068SBR0_9FUNG</name>
<evidence type="ECO:0000259" key="2">
    <source>
        <dbReference type="Pfam" id="PF14232"/>
    </source>
</evidence>
<sequence>MYIALDNKLITMTHSLYSEQQVLKLTTSSDAVDHAQLESLFNQLKPISSEFLLGEWNGDIFNDAHPSGEALRQINWAGKTFHSIEQVQPVILHGEQPGERIWCEEYGLARIRQIEFRGVVSAAMVYDDKPIIDYFRLVDEQTVMGTMDFRPEAVPEAGQSADMFYFYLTRV</sequence>
<dbReference type="InterPro" id="IPR025568">
    <property type="entry name" value="DUF4334"/>
</dbReference>
<feature type="domain" description="GXWXG" evidence="1">
    <location>
        <begin position="40"/>
        <end position="95"/>
    </location>
</feature>
<dbReference type="InterPro" id="IPR025951">
    <property type="entry name" value="GXWXG_dom"/>
</dbReference>
<accession>A0A068SBR0</accession>
<dbReference type="Pfam" id="PF14232">
    <property type="entry name" value="DUF4334"/>
    <property type="match status" value="1"/>
</dbReference>
<dbReference type="EMBL" id="CBTN010000076">
    <property type="protein sequence ID" value="CDH59818.1"/>
    <property type="molecule type" value="Genomic_DNA"/>
</dbReference>
<dbReference type="AlphaFoldDB" id="A0A068SBR0"/>
<dbReference type="Pfam" id="PF14231">
    <property type="entry name" value="GXWXG"/>
    <property type="match status" value="1"/>
</dbReference>
<reference evidence="3" key="1">
    <citation type="submission" date="2013-08" db="EMBL/GenBank/DDBJ databases">
        <title>Gene expansion shapes genome architecture in the human pathogen Lichtheimia corymbifera: an evolutionary genomics analysis in the ancient terrestrial Mucorales (Mucoromycotina).</title>
        <authorList>
            <person name="Schwartze V.U."/>
            <person name="Winter S."/>
            <person name="Shelest E."/>
            <person name="Marcet-Houben M."/>
            <person name="Horn F."/>
            <person name="Wehner S."/>
            <person name="Hoffmann K."/>
            <person name="Riege K."/>
            <person name="Sammeth M."/>
            <person name="Nowrousian M."/>
            <person name="Valiante V."/>
            <person name="Linde J."/>
            <person name="Jacobsen I.D."/>
            <person name="Marz M."/>
            <person name="Brakhage A.A."/>
            <person name="Gabaldon T."/>
            <person name="Bocker S."/>
            <person name="Voigt K."/>
        </authorList>
    </citation>
    <scope>NUCLEOTIDE SEQUENCE [LARGE SCALE GENOMIC DNA]</scope>
    <source>
        <strain evidence="3">FSU 9682</strain>
    </source>
</reference>
<feature type="domain" description="DUF4334" evidence="2">
    <location>
        <begin position="108"/>
        <end position="170"/>
    </location>
</feature>
<protein>
    <submittedName>
        <fullName evidence="3">Transcription factor cmr1 protein</fullName>
    </submittedName>
</protein>
<evidence type="ECO:0000313" key="4">
    <source>
        <dbReference type="Proteomes" id="UP000027586"/>
    </source>
</evidence>
<dbReference type="Gene3D" id="2.40.128.580">
    <property type="entry name" value="GXWXG domain"/>
    <property type="match status" value="1"/>
</dbReference>
<evidence type="ECO:0000313" key="3">
    <source>
        <dbReference type="EMBL" id="CDH59818.1"/>
    </source>
</evidence>
<gene>
    <name evidence="3" type="ORF">LCOR_10623.1</name>
</gene>
<organism evidence="3 4">
    <name type="scientific">Lichtheimia corymbifera JMRC:FSU:9682</name>
    <dbReference type="NCBI Taxonomy" id="1263082"/>
    <lineage>
        <taxon>Eukaryota</taxon>
        <taxon>Fungi</taxon>
        <taxon>Fungi incertae sedis</taxon>
        <taxon>Mucoromycota</taxon>
        <taxon>Mucoromycotina</taxon>
        <taxon>Mucoromycetes</taxon>
        <taxon>Mucorales</taxon>
        <taxon>Lichtheimiaceae</taxon>
        <taxon>Lichtheimia</taxon>
    </lineage>
</organism>
<keyword evidence="4" id="KW-1185">Reference proteome</keyword>
<dbReference type="OrthoDB" id="2213372at2759"/>